<feature type="coiled-coil region" evidence="4">
    <location>
        <begin position="92"/>
        <end position="119"/>
    </location>
</feature>
<name>A0A8T2IUX0_9PIPI</name>
<organism evidence="6 7">
    <name type="scientific">Hymenochirus boettgeri</name>
    <name type="common">Congo dwarf clawed frog</name>
    <dbReference type="NCBI Taxonomy" id="247094"/>
    <lineage>
        <taxon>Eukaryota</taxon>
        <taxon>Metazoa</taxon>
        <taxon>Chordata</taxon>
        <taxon>Craniata</taxon>
        <taxon>Vertebrata</taxon>
        <taxon>Euteleostomi</taxon>
        <taxon>Amphibia</taxon>
        <taxon>Batrachia</taxon>
        <taxon>Anura</taxon>
        <taxon>Pipoidea</taxon>
        <taxon>Pipidae</taxon>
        <taxon>Pipinae</taxon>
        <taxon>Hymenochirus</taxon>
    </lineage>
</organism>
<keyword evidence="2" id="KW-0963">Cytoplasm</keyword>
<gene>
    <name evidence="6" type="ORF">GDO86_007722</name>
</gene>
<comment type="caution">
    <text evidence="6">The sequence shown here is derived from an EMBL/GenBank/DDBJ whole genome shotgun (WGS) entry which is preliminary data.</text>
</comment>
<dbReference type="AlphaFoldDB" id="A0A8T2IUX0"/>
<evidence type="ECO:0000256" key="5">
    <source>
        <dbReference type="SAM" id="MobiDB-lite"/>
    </source>
</evidence>
<dbReference type="GO" id="GO:0005737">
    <property type="term" value="C:cytoplasm"/>
    <property type="evidence" value="ECO:0007669"/>
    <property type="project" value="UniProtKB-SubCell"/>
</dbReference>
<feature type="coiled-coil region" evidence="4">
    <location>
        <begin position="416"/>
        <end position="443"/>
    </location>
</feature>
<keyword evidence="7" id="KW-1185">Reference proteome</keyword>
<dbReference type="PANTHER" id="PTHR18875:SF8">
    <property type="entry name" value="COILED-COIL DOMAIN-CONTAINING PROTEIN 18"/>
    <property type="match status" value="1"/>
</dbReference>
<evidence type="ECO:0000256" key="1">
    <source>
        <dbReference type="ARBA" id="ARBA00004496"/>
    </source>
</evidence>
<feature type="region of interest" description="Disordered" evidence="5">
    <location>
        <begin position="1132"/>
        <end position="1156"/>
    </location>
</feature>
<keyword evidence="3 4" id="KW-0175">Coiled coil</keyword>
<evidence type="ECO:0000256" key="4">
    <source>
        <dbReference type="SAM" id="Coils"/>
    </source>
</evidence>
<dbReference type="EMBL" id="JAACNH010000007">
    <property type="protein sequence ID" value="KAG8436735.1"/>
    <property type="molecule type" value="Genomic_DNA"/>
</dbReference>
<dbReference type="SUPFAM" id="SSF57997">
    <property type="entry name" value="Tropomyosin"/>
    <property type="match status" value="1"/>
</dbReference>
<reference evidence="6" key="1">
    <citation type="thesis" date="2020" institute="ProQuest LLC" country="789 East Eisenhower Parkway, Ann Arbor, MI, USA">
        <title>Comparative Genomics and Chromosome Evolution.</title>
        <authorList>
            <person name="Mudd A.B."/>
        </authorList>
    </citation>
    <scope>NUCLEOTIDE SEQUENCE</scope>
    <source>
        <strain evidence="6">Female2</strain>
        <tissue evidence="6">Blood</tissue>
    </source>
</reference>
<evidence type="ECO:0000256" key="3">
    <source>
        <dbReference type="ARBA" id="ARBA00023054"/>
    </source>
</evidence>
<evidence type="ECO:0008006" key="8">
    <source>
        <dbReference type="Google" id="ProtNLM"/>
    </source>
</evidence>
<feature type="coiled-coil region" evidence="4">
    <location>
        <begin position="507"/>
        <end position="683"/>
    </location>
</feature>
<protein>
    <recommendedName>
        <fullName evidence="8">Coiled-coil domain-containing protein 18</fullName>
    </recommendedName>
</protein>
<sequence length="1261" mass="145308">MENSPGGKTGGRVLYGLFRDITGEPFGAGIDNSSEHSLSRAPLGLTLEDLEEPNQPVLKENQQRSNTVSQDGGKCLRKINNKPITSQTELFKRNAEQDNRKLKENLNFLQEQNASLVYKNRLLMDKIDCVQSELAKSRSRIRFVECAVGARKTRMPDLEERIVTLEVKSEVQEEALRNAEDHLEHSQSVLMEKEKHLQKCKEEIKMLKGELLESNKLCKRAEKQRNEALFNAEELTKAFQSYKKKIKEKLDKVQVEGDLLNKNLINHEKERDVLQETCAKLESELETTKEQLRNIQSKISSGQERLHCAEAKNAELISLLTQANQRILKLEKELENNEKMHKENESTKVNSTTIAELLIREAENRELQAKLMSNPLLTNNSNSIEGNDVLCTLEAEPVKLISQHTEERYLQLEHFCKQIQTDKERLTEHVKELQGKLSKAQSETTNTKIAMEQRTSQFQLIQQELMGKASKTTILEQELVKRSVKLNALQKLIEEKTQTHCDLEARNGELEQQLMNLKAQIAHLEENISKEHEEVLLAFEKSKMLHLDQQKELTKQIEHLQSQLEMKNLQITEQEHNIRLLQQDTLSKEQHLESHNQQLMEARRELIIQTKNTETAVGCLEDKVEAETDKVRQLESALTVCREELALYLHELEESKQQFEHQIKKKSEEVQCLQNEIKLRTQNLQETSGENVRLQHSLQQQQHMLQQGMVRIGELEDTQAELEKQVSQLEQEIEKQRSAFGELQLKKEEKLCAVNQECDIKSQQVIELNNELSKEKLQQTVEELTSCKHEREIKSNYVNQLQVNLKKTQSDLDKKTNLVTLLEGKLNSTKQDTEQKEKMESQLNALQTELQGHTNHIQQLQETLTKTHLSLEEKQVIIQGLTEELRSCKCELEDRENELLDMDQVLKDRNWELKQRAAQLIELDKSIQEHKGIMEQRITKLESALEKSELETRDHIKQITSLDERLQQANDQLCGKDFDLLHKEHLINQLKKDTERHQKTIADMENTLKAQEFCISEKHQDYSNLTQQMQLTHQKLLETQQQLTEAQNKSERLTQSLEDADCLSKEKLQCLRQKLEEANDTVCNLKTELQARNEVIKATNEVLILKESELTRLKAQISGYERPLSLQLLPNLTDQPRTSHSNPNAQQASNDLEPSDSNVWKMCPSLNTSDISLTDISSLDLPESILADVRNIGLPDTALIKEKIEVLPQASSDSLCDSTFNPLLYTLNESCDSTSHSNNLSTLSGMLKYIKKEMRLSGSPH</sequence>
<accession>A0A8T2IUX0</accession>
<evidence type="ECO:0000256" key="2">
    <source>
        <dbReference type="ARBA" id="ARBA00022490"/>
    </source>
</evidence>
<dbReference type="PANTHER" id="PTHR18875">
    <property type="entry name" value="SARCOMA ANTIGEN NY-SAR-24/CYTOSKELETAL PROTEIN SOJO"/>
    <property type="match status" value="1"/>
</dbReference>
<proteinExistence type="predicted"/>
<dbReference type="OrthoDB" id="2160759at2759"/>
<feature type="coiled-coil region" evidence="4">
    <location>
        <begin position="798"/>
        <end position="898"/>
    </location>
</feature>
<feature type="coiled-coil region" evidence="4">
    <location>
        <begin position="712"/>
        <end position="746"/>
    </location>
</feature>
<feature type="coiled-coil region" evidence="4">
    <location>
        <begin position="987"/>
        <end position="1063"/>
    </location>
</feature>
<evidence type="ECO:0000313" key="6">
    <source>
        <dbReference type="EMBL" id="KAG8436735.1"/>
    </source>
</evidence>
<dbReference type="Proteomes" id="UP000812440">
    <property type="component" value="Chromosome 4"/>
</dbReference>
<comment type="subcellular location">
    <subcellularLocation>
        <location evidence="1">Cytoplasm</location>
    </subcellularLocation>
</comment>
<feature type="coiled-coil region" evidence="4">
    <location>
        <begin position="190"/>
        <end position="350"/>
    </location>
</feature>
<evidence type="ECO:0000313" key="7">
    <source>
        <dbReference type="Proteomes" id="UP000812440"/>
    </source>
</evidence>